<evidence type="ECO:0000313" key="1">
    <source>
        <dbReference type="EMBL" id="GEU51584.1"/>
    </source>
</evidence>
<sequence>MDDHEEIAKIFKIEDNLFDFETALCKAFNEFNYLLKIDTGLFTFNIQGIRTYEEYELNNNMTGELEEPWSDNGVPYQLCDHICEPYRFKNGKTKWPTCSLDIDGFCKGIELNGMVNANENASFARWESRGQGPYANAKTQKDYDPYLDINRIFGRDIGSNNAGNIQDNMKEYHNPLICKIRRFEMMKYSFDDDDEYVAIKEREHPRTNIDACQAYRELFCIMDEGWFMTKAKEE</sequence>
<reference evidence="1" key="1">
    <citation type="journal article" date="2019" name="Sci. Rep.">
        <title>Draft genome of Tanacetum cinerariifolium, the natural source of mosquito coil.</title>
        <authorList>
            <person name="Yamashiro T."/>
            <person name="Shiraishi A."/>
            <person name="Satake H."/>
            <person name="Nakayama K."/>
        </authorList>
    </citation>
    <scope>NUCLEOTIDE SEQUENCE</scope>
</reference>
<organism evidence="1">
    <name type="scientific">Tanacetum cinerariifolium</name>
    <name type="common">Dalmatian daisy</name>
    <name type="synonym">Chrysanthemum cinerariifolium</name>
    <dbReference type="NCBI Taxonomy" id="118510"/>
    <lineage>
        <taxon>Eukaryota</taxon>
        <taxon>Viridiplantae</taxon>
        <taxon>Streptophyta</taxon>
        <taxon>Embryophyta</taxon>
        <taxon>Tracheophyta</taxon>
        <taxon>Spermatophyta</taxon>
        <taxon>Magnoliopsida</taxon>
        <taxon>eudicotyledons</taxon>
        <taxon>Gunneridae</taxon>
        <taxon>Pentapetalae</taxon>
        <taxon>asterids</taxon>
        <taxon>campanulids</taxon>
        <taxon>Asterales</taxon>
        <taxon>Asteraceae</taxon>
        <taxon>Asteroideae</taxon>
        <taxon>Anthemideae</taxon>
        <taxon>Anthemidinae</taxon>
        <taxon>Tanacetum</taxon>
    </lineage>
</organism>
<protein>
    <submittedName>
        <fullName evidence="1">Uncharacterized protein</fullName>
    </submittedName>
</protein>
<gene>
    <name evidence="1" type="ORF">Tci_023562</name>
</gene>
<accession>A0A6L2KUM3</accession>
<proteinExistence type="predicted"/>
<comment type="caution">
    <text evidence="1">The sequence shown here is derived from an EMBL/GenBank/DDBJ whole genome shotgun (WGS) entry which is preliminary data.</text>
</comment>
<name>A0A6L2KUM3_TANCI</name>
<dbReference type="EMBL" id="BKCJ010002888">
    <property type="protein sequence ID" value="GEU51584.1"/>
    <property type="molecule type" value="Genomic_DNA"/>
</dbReference>
<dbReference type="AlphaFoldDB" id="A0A6L2KUM3"/>